<evidence type="ECO:0000313" key="3">
    <source>
        <dbReference type="Proteomes" id="UP001500063"/>
    </source>
</evidence>
<dbReference type="PANTHER" id="PTHR21310">
    <property type="entry name" value="AMINOGLYCOSIDE PHOSPHOTRANSFERASE-RELATED-RELATED"/>
    <property type="match status" value="1"/>
</dbReference>
<accession>A0ABN0XKR8</accession>
<gene>
    <name evidence="2" type="ORF">GCM10010319_50790</name>
</gene>
<dbReference type="SUPFAM" id="SSF56112">
    <property type="entry name" value="Protein kinase-like (PK-like)"/>
    <property type="match status" value="1"/>
</dbReference>
<dbReference type="InterPro" id="IPR002575">
    <property type="entry name" value="Aminoglycoside_PTrfase"/>
</dbReference>
<keyword evidence="3" id="KW-1185">Reference proteome</keyword>
<dbReference type="EMBL" id="BAAABW010000026">
    <property type="protein sequence ID" value="GAA0366713.1"/>
    <property type="molecule type" value="Genomic_DNA"/>
</dbReference>
<proteinExistence type="predicted"/>
<comment type="caution">
    <text evidence="2">The sequence shown here is derived from an EMBL/GenBank/DDBJ whole genome shotgun (WGS) entry which is preliminary data.</text>
</comment>
<organism evidence="2 3">
    <name type="scientific">Streptomyces blastmyceticus</name>
    <dbReference type="NCBI Taxonomy" id="68180"/>
    <lineage>
        <taxon>Bacteria</taxon>
        <taxon>Bacillati</taxon>
        <taxon>Actinomycetota</taxon>
        <taxon>Actinomycetes</taxon>
        <taxon>Kitasatosporales</taxon>
        <taxon>Streptomycetaceae</taxon>
        <taxon>Streptomyces</taxon>
    </lineage>
</organism>
<dbReference type="InterPro" id="IPR016259">
    <property type="entry name" value="Hygromycin-B_Kinase"/>
</dbReference>
<sequence>MVAGTPFRANLLRIPSEILVAVQNGSRAVPESRPTDLSEINSDDIYAKLRNDLAFWEPWVRKALDSLGLAAPGRVRIPGESTNPVLLTDTGLAVKLYGEHWCGPENHASELEAYEVLSGHGLPIPRLVARGELRPGGDGWSWPFLVMETAPGITWREAMAALDRPRRLSLARRFGAVLRRLHEVPLTGTAALRPGSDVFAELLRERRAETVADHREWGYLSPRLLGGVDAFLPDVDTLLAGREPVLVHGDLHGTNLFVDPAGERITGLIDFTDVYAGDPRYSLVQLHLNAFRADLGLLSELLEGAGWEVPGSFAEEMLQFTFLHDFDVLEEVPVDLTGIDDVGALARRLWGV</sequence>
<dbReference type="Pfam" id="PF01636">
    <property type="entry name" value="APH"/>
    <property type="match status" value="1"/>
</dbReference>
<evidence type="ECO:0000313" key="2">
    <source>
        <dbReference type="EMBL" id="GAA0366713.1"/>
    </source>
</evidence>
<dbReference type="Gene3D" id="3.90.1200.10">
    <property type="match status" value="1"/>
</dbReference>
<dbReference type="InterPro" id="IPR011009">
    <property type="entry name" value="Kinase-like_dom_sf"/>
</dbReference>
<evidence type="ECO:0000259" key="1">
    <source>
        <dbReference type="Pfam" id="PF01636"/>
    </source>
</evidence>
<dbReference type="Proteomes" id="UP001500063">
    <property type="component" value="Unassembled WGS sequence"/>
</dbReference>
<dbReference type="InterPro" id="IPR051678">
    <property type="entry name" value="AGP_Transferase"/>
</dbReference>
<protein>
    <recommendedName>
        <fullName evidence="1">Aminoglycoside phosphotransferase domain-containing protein</fullName>
    </recommendedName>
</protein>
<feature type="domain" description="Aminoglycoside phosphotransferase" evidence="1">
    <location>
        <begin position="104"/>
        <end position="306"/>
    </location>
</feature>
<name>A0ABN0XKR8_9ACTN</name>
<dbReference type="PIRSF" id="PIRSF000707">
    <property type="entry name" value="Hygromycin-B_kinase"/>
    <property type="match status" value="1"/>
</dbReference>
<reference evidence="2 3" key="1">
    <citation type="journal article" date="2019" name="Int. J. Syst. Evol. Microbiol.">
        <title>The Global Catalogue of Microorganisms (GCM) 10K type strain sequencing project: providing services to taxonomists for standard genome sequencing and annotation.</title>
        <authorList>
            <consortium name="The Broad Institute Genomics Platform"/>
            <consortium name="The Broad Institute Genome Sequencing Center for Infectious Disease"/>
            <person name="Wu L."/>
            <person name="Ma J."/>
        </authorList>
    </citation>
    <scope>NUCLEOTIDE SEQUENCE [LARGE SCALE GENOMIC DNA]</scope>
    <source>
        <strain evidence="2 3">JCM 4565</strain>
    </source>
</reference>